<dbReference type="PANTHER" id="PTHR13610">
    <property type="entry name" value="METHYLTRANSFERASE DOMAIN-CONTAINING PROTEIN"/>
    <property type="match status" value="1"/>
</dbReference>
<keyword evidence="3" id="KW-0949">S-adenosyl-L-methionine</keyword>
<feature type="transmembrane region" description="Helical" evidence="4">
    <location>
        <begin position="41"/>
        <end position="59"/>
    </location>
</feature>
<name>A0A679GWP0_9GAMM</name>
<evidence type="ECO:0000256" key="2">
    <source>
        <dbReference type="ARBA" id="ARBA00022679"/>
    </source>
</evidence>
<dbReference type="PANTHER" id="PTHR13610:SF9">
    <property type="entry name" value="FI06469P"/>
    <property type="match status" value="1"/>
</dbReference>
<feature type="transmembrane region" description="Helical" evidence="4">
    <location>
        <begin position="89"/>
        <end position="107"/>
    </location>
</feature>
<dbReference type="RefSeq" id="WP_172434788.1">
    <property type="nucleotide sequence ID" value="NZ_AP022642.1"/>
</dbReference>
<evidence type="ECO:0000256" key="1">
    <source>
        <dbReference type="ARBA" id="ARBA00022603"/>
    </source>
</evidence>
<keyword evidence="4" id="KW-0472">Membrane</keyword>
<dbReference type="Gene3D" id="3.40.50.150">
    <property type="entry name" value="Vaccinia Virus protein VP39"/>
    <property type="match status" value="1"/>
</dbReference>
<dbReference type="CDD" id="cd02440">
    <property type="entry name" value="AdoMet_MTases"/>
    <property type="match status" value="1"/>
</dbReference>
<gene>
    <name evidence="6" type="ORF">PtoMrB4_50740</name>
</gene>
<dbReference type="InterPro" id="IPR041698">
    <property type="entry name" value="Methyltransf_25"/>
</dbReference>
<evidence type="ECO:0000256" key="3">
    <source>
        <dbReference type="ARBA" id="ARBA00022691"/>
    </source>
</evidence>
<dbReference type="Pfam" id="PF13649">
    <property type="entry name" value="Methyltransf_25"/>
    <property type="match status" value="1"/>
</dbReference>
<dbReference type="AlphaFoldDB" id="A0A679GWP0"/>
<keyword evidence="4" id="KW-0812">Transmembrane</keyword>
<keyword evidence="1" id="KW-0489">Methyltransferase</keyword>
<evidence type="ECO:0000259" key="5">
    <source>
        <dbReference type="Pfam" id="PF13649"/>
    </source>
</evidence>
<sequence length="260" mass="28971">MKSGLGLFGRPLGRALLAHGAAVVLLALLVYALAWLLGQRLPLWALALLEGGLAAGIGQRLGLSRWWVWINLAFLPALLLVQYLALPPWLFLLGFVLVALVNWNSVFERVPLYLSGDRAVQLLGDWLDGQPQALRFVDLGCGTGGLLVRLARRFPERHFVGVETAPLLFLLAWLRCLPLRNCSVHYQSLWRIDLATFDLAYCFLSPEPMPRLWEKALGEMRSGSWLVSNTFEVPGVAPRHSLPVMVGRQTALLFWPMGRA</sequence>
<dbReference type="EMBL" id="AP022642">
    <property type="protein sequence ID" value="BCA31097.1"/>
    <property type="molecule type" value="Genomic_DNA"/>
</dbReference>
<keyword evidence="4" id="KW-1133">Transmembrane helix</keyword>
<dbReference type="InterPro" id="IPR026170">
    <property type="entry name" value="FAM173A/B"/>
</dbReference>
<keyword evidence="2" id="KW-0808">Transferase</keyword>
<dbReference type="GeneID" id="57400305"/>
<evidence type="ECO:0000313" key="7">
    <source>
        <dbReference type="Proteomes" id="UP000501237"/>
    </source>
</evidence>
<dbReference type="KEGG" id="poj:PtoMrB4_50740"/>
<proteinExistence type="predicted"/>
<dbReference type="Proteomes" id="UP000501237">
    <property type="component" value="Chromosome"/>
</dbReference>
<accession>A0A679GWP0</accession>
<reference evidence="6 7" key="1">
    <citation type="journal article" date="2020" name="Microbiol. Resour. Announc.">
        <title>Complete genome sequence of Pseudomonas otitidis strain MrB4, isolated from Lake Biwa in Japan.</title>
        <authorList>
            <person name="Miyazaki K."/>
            <person name="Hase E."/>
            <person name="Maruya T."/>
        </authorList>
    </citation>
    <scope>NUCLEOTIDE SEQUENCE [LARGE SCALE GENOMIC DNA]</scope>
    <source>
        <strain evidence="6 7">MrB4</strain>
    </source>
</reference>
<organism evidence="6 7">
    <name type="scientific">Metapseudomonas otitidis</name>
    <dbReference type="NCBI Taxonomy" id="319939"/>
    <lineage>
        <taxon>Bacteria</taxon>
        <taxon>Pseudomonadati</taxon>
        <taxon>Pseudomonadota</taxon>
        <taxon>Gammaproteobacteria</taxon>
        <taxon>Pseudomonadales</taxon>
        <taxon>Pseudomonadaceae</taxon>
        <taxon>Metapseudomonas</taxon>
    </lineage>
</organism>
<dbReference type="SUPFAM" id="SSF53335">
    <property type="entry name" value="S-adenosyl-L-methionine-dependent methyltransferases"/>
    <property type="match status" value="1"/>
</dbReference>
<dbReference type="GO" id="GO:0016279">
    <property type="term" value="F:protein-lysine N-methyltransferase activity"/>
    <property type="evidence" value="ECO:0007669"/>
    <property type="project" value="InterPro"/>
</dbReference>
<dbReference type="InterPro" id="IPR029063">
    <property type="entry name" value="SAM-dependent_MTases_sf"/>
</dbReference>
<feature type="domain" description="Methyltransferase" evidence="5">
    <location>
        <begin position="137"/>
        <end position="221"/>
    </location>
</feature>
<feature type="transmembrane region" description="Helical" evidence="4">
    <location>
        <begin position="12"/>
        <end position="35"/>
    </location>
</feature>
<evidence type="ECO:0000313" key="6">
    <source>
        <dbReference type="EMBL" id="BCA31097.1"/>
    </source>
</evidence>
<dbReference type="GO" id="GO:0032259">
    <property type="term" value="P:methylation"/>
    <property type="evidence" value="ECO:0007669"/>
    <property type="project" value="UniProtKB-KW"/>
</dbReference>
<protein>
    <recommendedName>
        <fullName evidence="5">Methyltransferase domain-containing protein</fullName>
    </recommendedName>
</protein>
<evidence type="ECO:0000256" key="4">
    <source>
        <dbReference type="SAM" id="Phobius"/>
    </source>
</evidence>